<sequence length="223" mass="23195">MNRSLSILGAAASTLIASSVFAAHPQAAAAPSNTAAFKATETLVTAAEPDTGLSTLYSNFSKDAAAVYDCCTGWSVAGPAVFDGVAYDIGMPFTPRFDGIAKRIKLAAGYTYGPDIAVVSLRADENGLPGAVLKKFDISDIPQFGLCCERVSGDLGKGVLLSAGTQYWVVMSTKKKTPDADIAWNATVTASPTPIAYARDGVWFPDVGRASAFKVLGVRAESN</sequence>
<reference evidence="2 3" key="1">
    <citation type="journal article" date="2019" name="Int. J. Syst. Evol. Microbiol.">
        <title>The Global Catalogue of Microorganisms (GCM) 10K type strain sequencing project: providing services to taxonomists for standard genome sequencing and annotation.</title>
        <authorList>
            <consortium name="The Broad Institute Genomics Platform"/>
            <consortium name="The Broad Institute Genome Sequencing Center for Infectious Disease"/>
            <person name="Wu L."/>
            <person name="Ma J."/>
        </authorList>
    </citation>
    <scope>NUCLEOTIDE SEQUENCE [LARGE SCALE GENOMIC DNA]</scope>
    <source>
        <strain evidence="2 3">JCM 15503</strain>
    </source>
</reference>
<gene>
    <name evidence="2" type="ORF">GCM10009107_59880</name>
</gene>
<dbReference type="RefSeq" id="WP_141287936.1">
    <property type="nucleotide sequence ID" value="NZ_BAAAEW010000047.1"/>
</dbReference>
<evidence type="ECO:0000313" key="2">
    <source>
        <dbReference type="EMBL" id="GAA0769237.1"/>
    </source>
</evidence>
<proteinExistence type="predicted"/>
<keyword evidence="1" id="KW-0732">Signal</keyword>
<dbReference type="EMBL" id="BAAAEW010000047">
    <property type="protein sequence ID" value="GAA0769237.1"/>
    <property type="molecule type" value="Genomic_DNA"/>
</dbReference>
<keyword evidence="3" id="KW-1185">Reference proteome</keyword>
<evidence type="ECO:0008006" key="4">
    <source>
        <dbReference type="Google" id="ProtNLM"/>
    </source>
</evidence>
<name>A0ABN1KKF6_9BURK</name>
<evidence type="ECO:0000313" key="3">
    <source>
        <dbReference type="Proteomes" id="UP001500279"/>
    </source>
</evidence>
<accession>A0ABN1KKF6</accession>
<feature type="chain" id="PRO_5047319135" description="PEP-CTERM sorting domain-containing protein" evidence="1">
    <location>
        <begin position="23"/>
        <end position="223"/>
    </location>
</feature>
<feature type="signal peptide" evidence="1">
    <location>
        <begin position="1"/>
        <end position="22"/>
    </location>
</feature>
<protein>
    <recommendedName>
        <fullName evidence="4">PEP-CTERM sorting domain-containing protein</fullName>
    </recommendedName>
</protein>
<comment type="caution">
    <text evidence="2">The sequence shown here is derived from an EMBL/GenBank/DDBJ whole genome shotgun (WGS) entry which is preliminary data.</text>
</comment>
<evidence type="ECO:0000256" key="1">
    <source>
        <dbReference type="SAM" id="SignalP"/>
    </source>
</evidence>
<dbReference type="Proteomes" id="UP001500279">
    <property type="component" value="Unassembled WGS sequence"/>
</dbReference>
<organism evidence="2 3">
    <name type="scientific">Ideonella azotifigens</name>
    <dbReference type="NCBI Taxonomy" id="513160"/>
    <lineage>
        <taxon>Bacteria</taxon>
        <taxon>Pseudomonadati</taxon>
        <taxon>Pseudomonadota</taxon>
        <taxon>Betaproteobacteria</taxon>
        <taxon>Burkholderiales</taxon>
        <taxon>Sphaerotilaceae</taxon>
        <taxon>Ideonella</taxon>
    </lineage>
</organism>